<dbReference type="Proteomes" id="UP000591131">
    <property type="component" value="Unassembled WGS sequence"/>
</dbReference>
<comment type="caution">
    <text evidence="1">The sequence shown here is derived from an EMBL/GenBank/DDBJ whole genome shotgun (WGS) entry which is preliminary data.</text>
</comment>
<gene>
    <name evidence="1" type="ORF">FOL47_002966</name>
</gene>
<protein>
    <submittedName>
        <fullName evidence="1">Uncharacterized protein</fullName>
    </submittedName>
</protein>
<dbReference type="OrthoDB" id="10536572at2759"/>
<reference evidence="1 2" key="1">
    <citation type="submission" date="2020-04" db="EMBL/GenBank/DDBJ databases">
        <title>Perkinsus chesapeaki whole genome sequence.</title>
        <authorList>
            <person name="Bogema D.R."/>
        </authorList>
    </citation>
    <scope>NUCLEOTIDE SEQUENCE [LARGE SCALE GENOMIC DNA]</scope>
    <source>
        <strain evidence="1">ATCC PRA-425</strain>
    </source>
</reference>
<evidence type="ECO:0000313" key="2">
    <source>
        <dbReference type="Proteomes" id="UP000591131"/>
    </source>
</evidence>
<dbReference type="Pfam" id="PF05380">
    <property type="entry name" value="Peptidase_A17"/>
    <property type="match status" value="1"/>
</dbReference>
<keyword evidence="2" id="KW-1185">Reference proteome</keyword>
<feature type="non-terminal residue" evidence="1">
    <location>
        <position position="172"/>
    </location>
</feature>
<dbReference type="EMBL" id="JAAPAO010001884">
    <property type="protein sequence ID" value="KAF4648634.1"/>
    <property type="molecule type" value="Genomic_DNA"/>
</dbReference>
<evidence type="ECO:0000313" key="1">
    <source>
        <dbReference type="EMBL" id="KAF4648634.1"/>
    </source>
</evidence>
<accession>A0A7J6KNW8</accession>
<proteinExistence type="predicted"/>
<organism evidence="1 2">
    <name type="scientific">Perkinsus chesapeaki</name>
    <name type="common">Clam parasite</name>
    <name type="synonym">Perkinsus andrewsi</name>
    <dbReference type="NCBI Taxonomy" id="330153"/>
    <lineage>
        <taxon>Eukaryota</taxon>
        <taxon>Sar</taxon>
        <taxon>Alveolata</taxon>
        <taxon>Perkinsozoa</taxon>
        <taxon>Perkinsea</taxon>
        <taxon>Perkinsida</taxon>
        <taxon>Perkinsidae</taxon>
        <taxon>Perkinsus</taxon>
    </lineage>
</organism>
<dbReference type="InterPro" id="IPR008042">
    <property type="entry name" value="Retrotrans_Pao"/>
</dbReference>
<name>A0A7J6KNW8_PERCH</name>
<sequence>MGQISWLKACLKHKAKHLRTITELRAYCTPLYDPIGICLEKTMQLRKIVRDARTSQGHCSDKLSDECLSVLQAWEEDLRSIPSSVPRISQPRHLTHPGVLCLFTDRSALAGAGILTTSYGARLMARVFLQKATAKNGSAPRFIAVLLSLAFLYKVLTVSLTEEATCLNYLTL</sequence>
<dbReference type="AlphaFoldDB" id="A0A7J6KNW8"/>